<evidence type="ECO:0000256" key="9">
    <source>
        <dbReference type="RuleBase" id="RU000419"/>
    </source>
</evidence>
<evidence type="ECO:0000256" key="8">
    <source>
        <dbReference type="RuleBase" id="RU000418"/>
    </source>
</evidence>
<dbReference type="InterPro" id="IPR001844">
    <property type="entry name" value="Cpn60/GroEL"/>
</dbReference>
<geneLocation type="plasmid" evidence="10 11">
    <name>p2</name>
</geneLocation>
<dbReference type="NCBIfam" id="NF009488">
    <property type="entry name" value="PRK12850.1"/>
    <property type="match status" value="1"/>
</dbReference>
<dbReference type="RefSeq" id="WP_137117454.1">
    <property type="nucleotide sequence ID" value="NZ_CP032323.1"/>
</dbReference>
<dbReference type="GO" id="GO:0051082">
    <property type="term" value="F:unfolded protein binding"/>
    <property type="evidence" value="ECO:0007669"/>
    <property type="project" value="UniProtKB-UniRule"/>
</dbReference>
<dbReference type="NCBIfam" id="NF009489">
    <property type="entry name" value="PRK12851.1"/>
    <property type="match status" value="1"/>
</dbReference>
<evidence type="ECO:0000256" key="5">
    <source>
        <dbReference type="ARBA" id="ARBA00023186"/>
    </source>
</evidence>
<dbReference type="Gene3D" id="3.30.260.10">
    <property type="entry name" value="TCP-1-like chaperonin intermediate domain"/>
    <property type="match status" value="1"/>
</dbReference>
<dbReference type="EC" id="5.6.1.7" evidence="7"/>
<dbReference type="Pfam" id="PF00118">
    <property type="entry name" value="Cpn60_TCP1"/>
    <property type="match status" value="1"/>
</dbReference>
<evidence type="ECO:0000256" key="4">
    <source>
        <dbReference type="ARBA" id="ARBA00022840"/>
    </source>
</evidence>
<dbReference type="FunFam" id="3.50.7.10:FF:000001">
    <property type="entry name" value="60 kDa chaperonin"/>
    <property type="match status" value="1"/>
</dbReference>
<keyword evidence="5 7" id="KW-0143">Chaperone</keyword>
<dbReference type="FunFam" id="1.10.560.10:FF:000001">
    <property type="entry name" value="60 kDa chaperonin"/>
    <property type="match status" value="1"/>
</dbReference>
<dbReference type="GO" id="GO:0005737">
    <property type="term" value="C:cytoplasm"/>
    <property type="evidence" value="ECO:0007669"/>
    <property type="project" value="UniProtKB-SubCell"/>
</dbReference>
<comment type="function">
    <text evidence="7 9">Together with its co-chaperonin GroES, plays an essential role in assisting protein folding. The GroEL-GroES system forms a nano-cage that allows encapsulation of the non-native substrate proteins and provides a physical environment optimized to promote and accelerate protein folding.</text>
</comment>
<keyword evidence="10" id="KW-0614">Plasmid</keyword>
<dbReference type="EMBL" id="CP032323">
    <property type="protein sequence ID" value="QCN98392.1"/>
    <property type="molecule type" value="Genomic_DNA"/>
</dbReference>
<dbReference type="Gene3D" id="3.50.7.10">
    <property type="entry name" value="GroEL"/>
    <property type="match status" value="1"/>
</dbReference>
<evidence type="ECO:0000256" key="2">
    <source>
        <dbReference type="ARBA" id="ARBA00022490"/>
    </source>
</evidence>
<evidence type="ECO:0000256" key="3">
    <source>
        <dbReference type="ARBA" id="ARBA00022741"/>
    </source>
</evidence>
<dbReference type="SUPFAM" id="SSF54849">
    <property type="entry name" value="GroEL-intermediate domain like"/>
    <property type="match status" value="1"/>
</dbReference>
<keyword evidence="6 7" id="KW-0413">Isomerase</keyword>
<dbReference type="InterPro" id="IPR027410">
    <property type="entry name" value="TCP-1-like_intermed_sf"/>
</dbReference>
<dbReference type="GO" id="GO:0140662">
    <property type="term" value="F:ATP-dependent protein folding chaperone"/>
    <property type="evidence" value="ECO:0007669"/>
    <property type="project" value="InterPro"/>
</dbReference>
<feature type="binding site" evidence="7">
    <location>
        <begin position="30"/>
        <end position="33"/>
    </location>
    <ligand>
        <name>ATP</name>
        <dbReference type="ChEBI" id="CHEBI:30616"/>
    </ligand>
</feature>
<name>A0A4D8PJ72_9PROT</name>
<dbReference type="HAMAP" id="MF_00600">
    <property type="entry name" value="CH60"/>
    <property type="match status" value="1"/>
</dbReference>
<dbReference type="PANTHER" id="PTHR45633">
    <property type="entry name" value="60 KDA HEAT SHOCK PROTEIN, MITOCHONDRIAL"/>
    <property type="match status" value="1"/>
</dbReference>
<dbReference type="Gene3D" id="1.10.560.10">
    <property type="entry name" value="GroEL-like equatorial domain"/>
    <property type="match status" value="1"/>
</dbReference>
<comment type="subcellular location">
    <subcellularLocation>
        <location evidence="7">Cytoplasm</location>
    </subcellularLocation>
</comment>
<feature type="binding site" evidence="7">
    <location>
        <position position="51"/>
    </location>
    <ligand>
        <name>ATP</name>
        <dbReference type="ChEBI" id="CHEBI:30616"/>
    </ligand>
</feature>
<evidence type="ECO:0000313" key="11">
    <source>
        <dbReference type="Proteomes" id="UP000298595"/>
    </source>
</evidence>
<evidence type="ECO:0000256" key="6">
    <source>
        <dbReference type="ARBA" id="ARBA00023235"/>
    </source>
</evidence>
<dbReference type="Proteomes" id="UP000298595">
    <property type="component" value="Plasmid p2"/>
</dbReference>
<evidence type="ECO:0000313" key="10">
    <source>
        <dbReference type="EMBL" id="QCN98392.1"/>
    </source>
</evidence>
<dbReference type="NCBIfam" id="NF000592">
    <property type="entry name" value="PRK00013.1"/>
    <property type="match status" value="1"/>
</dbReference>
<dbReference type="NCBIfam" id="TIGR02348">
    <property type="entry name" value="GroEL"/>
    <property type="match status" value="1"/>
</dbReference>
<evidence type="ECO:0000256" key="7">
    <source>
        <dbReference type="HAMAP-Rule" id="MF_00600"/>
    </source>
</evidence>
<dbReference type="SUPFAM" id="SSF48592">
    <property type="entry name" value="GroEL equatorial domain-like"/>
    <property type="match status" value="1"/>
</dbReference>
<feature type="binding site" evidence="7">
    <location>
        <position position="415"/>
    </location>
    <ligand>
        <name>ATP</name>
        <dbReference type="ChEBI" id="CHEBI:30616"/>
    </ligand>
</feature>
<organism evidence="10 11">
    <name type="scientific">Azospirillum argentinense</name>
    <dbReference type="NCBI Taxonomy" id="2970906"/>
    <lineage>
        <taxon>Bacteria</taxon>
        <taxon>Pseudomonadati</taxon>
        <taxon>Pseudomonadota</taxon>
        <taxon>Alphaproteobacteria</taxon>
        <taxon>Rhodospirillales</taxon>
        <taxon>Azospirillaceae</taxon>
        <taxon>Azospirillum</taxon>
    </lineage>
</organism>
<dbReference type="InterPro" id="IPR027409">
    <property type="entry name" value="GroEL-like_apical_dom_sf"/>
</dbReference>
<comment type="subunit">
    <text evidence="7 9">Forms a cylinder of 14 subunits composed of two heptameric rings stacked back-to-back. Interacts with the co-chaperonin GroES.</text>
</comment>
<dbReference type="GO" id="GO:0016853">
    <property type="term" value="F:isomerase activity"/>
    <property type="evidence" value="ECO:0007669"/>
    <property type="project" value="UniProtKB-KW"/>
</dbReference>
<comment type="caution">
    <text evidence="7">Lacks conserved residue(s) required for the propagation of feature annotation.</text>
</comment>
<sequence>MAAKDVKFSAEARDRILRGVDTLANAVKVTLGPKGRNVVIEKSFGAPRITKDGVSVAKEIELADRFENLGAQLVREVASKTADLAGDGTTTATVLAQAIVREGAKAVAAGLNPLDLKRGIDRAVAAVIADIKARAKTISTNDEVAQVGTISANGESAIGAIIAEAVAKVGNDGVITVEEAKSLDTELNVVEGLQFDRGYLSPYFVTNAEKLVADLDNPFILIHDKKLSSLQPLLPVLEAVVQSSRPLLIIAEDVEGEALATLVVNKLRGGLKIAAVKAPGFGDRRKAILEDIAILTNGQVISEDLGIKLESVSLADLGTAKRVVIAKDETTVIDGAGGRAAIDARIVQIRAQIDETTSDYDREKLQERLAKLSGGVAVIRVGGSTEVEVKERKDRVDDAVHATRAAIAEGIVPGGGVTLLYAGRAIDAVVPVNDDERVGIDIVRRALQAPVRQIAENAGADGSVIVGKLLEGNDTAFGYDAQTGAFTDLLKAGIIDPAKVVRIALQDAASVAGLLITTEALIVERPEPKSPAAPAGAGGGYDF</sequence>
<dbReference type="SUPFAM" id="SSF52029">
    <property type="entry name" value="GroEL apical domain-like"/>
    <property type="match status" value="1"/>
</dbReference>
<protein>
    <recommendedName>
        <fullName evidence="7">Chaperonin GroEL</fullName>
        <ecNumber evidence="7">5.6.1.7</ecNumber>
    </recommendedName>
    <alternativeName>
        <fullName evidence="7">60 kDa chaperonin</fullName>
    </alternativeName>
    <alternativeName>
        <fullName evidence="7">Chaperonin-60</fullName>
        <shortName evidence="7">Cpn60</shortName>
    </alternativeName>
</protein>
<dbReference type="GO" id="GO:0005524">
    <property type="term" value="F:ATP binding"/>
    <property type="evidence" value="ECO:0007669"/>
    <property type="project" value="UniProtKB-UniRule"/>
</dbReference>
<dbReference type="PRINTS" id="PR00298">
    <property type="entry name" value="CHAPERONIN60"/>
</dbReference>
<dbReference type="CDD" id="cd03344">
    <property type="entry name" value="GroEL"/>
    <property type="match status" value="1"/>
</dbReference>
<evidence type="ECO:0000256" key="1">
    <source>
        <dbReference type="ARBA" id="ARBA00006607"/>
    </source>
</evidence>
<dbReference type="KEGG" id="aare:D3093_24410"/>
<feature type="binding site" evidence="7">
    <location>
        <position position="496"/>
    </location>
    <ligand>
        <name>ATP</name>
        <dbReference type="ChEBI" id="CHEBI:30616"/>
    </ligand>
</feature>
<keyword evidence="3 7" id="KW-0547">Nucleotide-binding</keyword>
<dbReference type="NCBIfam" id="NF009487">
    <property type="entry name" value="PRK12849.1"/>
    <property type="match status" value="1"/>
</dbReference>
<reference evidence="10 11" key="1">
    <citation type="submission" date="2018-09" db="EMBL/GenBank/DDBJ databases">
        <title>Whole genome based analysis of evolution and adaptive divergence in Indian and Brazilian strains of Azospirillum brasilense.</title>
        <authorList>
            <person name="Singh C."/>
            <person name="Tripathi A.K."/>
        </authorList>
    </citation>
    <scope>NUCLEOTIDE SEQUENCE [LARGE SCALE GENOMIC DNA]</scope>
    <source>
        <strain evidence="10 11">MTCC4035</strain>
        <plasmid evidence="10 11">p2</plasmid>
    </source>
</reference>
<comment type="similarity">
    <text evidence="1 7 8">Belongs to the chaperonin (HSP60) family.</text>
</comment>
<proteinExistence type="inferred from homology"/>
<dbReference type="GO" id="GO:0042026">
    <property type="term" value="P:protein refolding"/>
    <property type="evidence" value="ECO:0007669"/>
    <property type="project" value="UniProtKB-UniRule"/>
</dbReference>
<gene>
    <name evidence="7 10" type="primary">groL</name>
    <name evidence="7" type="synonym">groEL</name>
    <name evidence="10" type="ORF">D3093_24410</name>
</gene>
<keyword evidence="4 7" id="KW-0067">ATP-binding</keyword>
<dbReference type="InterPro" id="IPR027413">
    <property type="entry name" value="GROEL-like_equatorial_sf"/>
</dbReference>
<dbReference type="AlphaFoldDB" id="A0A4D8PJ72"/>
<feature type="binding site" evidence="7">
    <location>
        <begin position="87"/>
        <end position="91"/>
    </location>
    <ligand>
        <name>ATP</name>
        <dbReference type="ChEBI" id="CHEBI:30616"/>
    </ligand>
</feature>
<dbReference type="InterPro" id="IPR002423">
    <property type="entry name" value="Cpn60/GroEL/TCP-1"/>
</dbReference>
<keyword evidence="2 7" id="KW-0963">Cytoplasm</keyword>
<accession>A0A4D8PJ72</accession>